<dbReference type="InterPro" id="IPR036465">
    <property type="entry name" value="vWFA_dom_sf"/>
</dbReference>
<dbReference type="EMBL" id="AMQN01033431">
    <property type="status" value="NOT_ANNOTATED_CDS"/>
    <property type="molecule type" value="Genomic_DNA"/>
</dbReference>
<gene>
    <name evidence="4" type="ORF">CAPTEDRAFT_203927</name>
</gene>
<dbReference type="EnsemblMetazoa" id="CapteT203927">
    <property type="protein sequence ID" value="CapteP203927"/>
    <property type="gene ID" value="CapteG203927"/>
</dbReference>
<keyword evidence="2" id="KW-0472">Membrane</keyword>
<dbReference type="InterPro" id="IPR002035">
    <property type="entry name" value="VWF_A"/>
</dbReference>
<keyword evidence="2" id="KW-0812">Transmembrane</keyword>
<proteinExistence type="predicted"/>
<reference evidence="5" key="3">
    <citation type="submission" date="2015-06" db="UniProtKB">
        <authorList>
            <consortium name="EnsemblMetazoa"/>
        </authorList>
    </citation>
    <scope>IDENTIFICATION</scope>
</reference>
<dbReference type="AlphaFoldDB" id="R7T5J3"/>
<dbReference type="CDD" id="cd00063">
    <property type="entry name" value="FN3"/>
    <property type="match status" value="1"/>
</dbReference>
<dbReference type="CDD" id="cd00198">
    <property type="entry name" value="vWFA"/>
    <property type="match status" value="1"/>
</dbReference>
<dbReference type="Pfam" id="PF00092">
    <property type="entry name" value="VWA"/>
    <property type="match status" value="1"/>
</dbReference>
<dbReference type="EMBL" id="KB311819">
    <property type="protein sequence ID" value="ELT88515.1"/>
    <property type="molecule type" value="Genomic_DNA"/>
</dbReference>
<dbReference type="Gene3D" id="2.60.40.10">
    <property type="entry name" value="Immunoglobulins"/>
    <property type="match status" value="1"/>
</dbReference>
<dbReference type="OrthoDB" id="10021899at2759"/>
<dbReference type="SUPFAM" id="SSF53300">
    <property type="entry name" value="vWA-like"/>
    <property type="match status" value="1"/>
</dbReference>
<dbReference type="InterPro" id="IPR003961">
    <property type="entry name" value="FN3_dom"/>
</dbReference>
<evidence type="ECO:0000313" key="5">
    <source>
        <dbReference type="EnsemblMetazoa" id="CapteP203927"/>
    </source>
</evidence>
<keyword evidence="2" id="KW-1133">Transmembrane helix</keyword>
<feature type="domain" description="VWFA" evidence="3">
    <location>
        <begin position="14"/>
        <end position="146"/>
    </location>
</feature>
<dbReference type="Proteomes" id="UP000014760">
    <property type="component" value="Unassembled WGS sequence"/>
</dbReference>
<accession>R7T5J3</accession>
<evidence type="ECO:0000313" key="4">
    <source>
        <dbReference type="EMBL" id="ELT88515.1"/>
    </source>
</evidence>
<dbReference type="EMBL" id="AMQN01033430">
    <property type="status" value="NOT_ANNOTATED_CDS"/>
    <property type="molecule type" value="Genomic_DNA"/>
</dbReference>
<dbReference type="InterPro" id="IPR013783">
    <property type="entry name" value="Ig-like_fold"/>
</dbReference>
<reference evidence="6" key="1">
    <citation type="submission" date="2012-12" db="EMBL/GenBank/DDBJ databases">
        <authorList>
            <person name="Hellsten U."/>
            <person name="Grimwood J."/>
            <person name="Chapman J.A."/>
            <person name="Shapiro H."/>
            <person name="Aerts A."/>
            <person name="Otillar R.P."/>
            <person name="Terry A.Y."/>
            <person name="Boore J.L."/>
            <person name="Simakov O."/>
            <person name="Marletaz F."/>
            <person name="Cho S.-J."/>
            <person name="Edsinger-Gonzales E."/>
            <person name="Havlak P."/>
            <person name="Kuo D.-H."/>
            <person name="Larsson T."/>
            <person name="Lv J."/>
            <person name="Arendt D."/>
            <person name="Savage R."/>
            <person name="Osoegawa K."/>
            <person name="de Jong P."/>
            <person name="Lindberg D.R."/>
            <person name="Seaver E.C."/>
            <person name="Weisblat D.A."/>
            <person name="Putnam N.H."/>
            <person name="Grigoriev I.V."/>
            <person name="Rokhsar D.S."/>
        </authorList>
    </citation>
    <scope>NUCLEOTIDE SEQUENCE</scope>
    <source>
        <strain evidence="6">I ESC-2004</strain>
    </source>
</reference>
<keyword evidence="6" id="KW-1185">Reference proteome</keyword>
<protein>
    <recommendedName>
        <fullName evidence="3">VWFA domain-containing protein</fullName>
    </recommendedName>
</protein>
<name>R7T5J3_CAPTE</name>
<evidence type="ECO:0000259" key="3">
    <source>
        <dbReference type="PROSITE" id="PS50234"/>
    </source>
</evidence>
<dbReference type="STRING" id="283909.R7T5J3"/>
<dbReference type="Gene3D" id="3.40.50.410">
    <property type="entry name" value="von Willebrand factor, type A domain"/>
    <property type="match status" value="1"/>
</dbReference>
<organism evidence="4">
    <name type="scientific">Capitella teleta</name>
    <name type="common">Polychaete worm</name>
    <dbReference type="NCBI Taxonomy" id="283909"/>
    <lineage>
        <taxon>Eukaryota</taxon>
        <taxon>Metazoa</taxon>
        <taxon>Spiralia</taxon>
        <taxon>Lophotrochozoa</taxon>
        <taxon>Annelida</taxon>
        <taxon>Polychaeta</taxon>
        <taxon>Sedentaria</taxon>
        <taxon>Scolecida</taxon>
        <taxon>Capitellidae</taxon>
        <taxon>Capitella</taxon>
    </lineage>
</organism>
<reference evidence="4 6" key="2">
    <citation type="journal article" date="2013" name="Nature">
        <title>Insights into bilaterian evolution from three spiralian genomes.</title>
        <authorList>
            <person name="Simakov O."/>
            <person name="Marletaz F."/>
            <person name="Cho S.J."/>
            <person name="Edsinger-Gonzales E."/>
            <person name="Havlak P."/>
            <person name="Hellsten U."/>
            <person name="Kuo D.H."/>
            <person name="Larsson T."/>
            <person name="Lv J."/>
            <person name="Arendt D."/>
            <person name="Savage R."/>
            <person name="Osoegawa K."/>
            <person name="de Jong P."/>
            <person name="Grimwood J."/>
            <person name="Chapman J.A."/>
            <person name="Shapiro H."/>
            <person name="Aerts A."/>
            <person name="Otillar R.P."/>
            <person name="Terry A.Y."/>
            <person name="Boore J.L."/>
            <person name="Grigoriev I.V."/>
            <person name="Lindberg D.R."/>
            <person name="Seaver E.C."/>
            <person name="Weisblat D.A."/>
            <person name="Putnam N.H."/>
            <person name="Rokhsar D.S."/>
        </authorList>
    </citation>
    <scope>NUCLEOTIDE SEQUENCE</scope>
    <source>
        <strain evidence="4 6">I ESC-2004</strain>
    </source>
</reference>
<evidence type="ECO:0000313" key="6">
    <source>
        <dbReference type="Proteomes" id="UP000014760"/>
    </source>
</evidence>
<feature type="transmembrane region" description="Helical" evidence="2">
    <location>
        <begin position="428"/>
        <end position="458"/>
    </location>
</feature>
<dbReference type="HOGENOM" id="CLU_458019_0_0_1"/>
<evidence type="ECO:0000256" key="1">
    <source>
        <dbReference type="ARBA" id="ARBA00004239"/>
    </source>
</evidence>
<dbReference type="PROSITE" id="PS50234">
    <property type="entry name" value="VWFA"/>
    <property type="match status" value="1"/>
</dbReference>
<feature type="non-terminal residue" evidence="4">
    <location>
        <position position="1"/>
    </location>
</feature>
<sequence>GCYQFISSIASGCTSVGIVTFTSSGRTNHEIVKIDPASRLELIGAIPPYANGGTDIGAGLWKALDELQVYGDPEGGNIILVSDGEAPSFDAAADDLKSAGIIVHSIAITNAADSNIDGVARESGGMSFLFAPGDSSGSLYGAFQEIGNNIGSECVDEDKSIKVHHGSVSTTSGNGQFFISQDVSKGTRVIFEYQASPSIEFYLESSTRQQYGPGSSEYSCQQFNTCVFEFSLMESTNQSAISGQSTLGIGGGSPVASARSAADVPTGEFQRSVAGQSFQLIAFTGQGKKIELPAQIKDLRVTDFSYNDRSVTLTWTAVGAELDTGTASQYEIRYANDSTSLRSSFDQQRIVVQDMIVNGADPNKPRDAGQTEVFIIVLPEGDRVYYVAVVAIDNNRTESASSPVSNVVPVPLVQLLVMTPENKTETGWVGSISFIASMTSLGLGAVAIVIPAVLYFYLKVRLSLKTFKRERKDQSRQCGPSEDKYHGSPFNVSDPYGYSGMLRAGWAQYTQQAYENYYQSWLARTYDNPAYAYNNSYV</sequence>
<dbReference type="GO" id="GO:0005576">
    <property type="term" value="C:extracellular region"/>
    <property type="evidence" value="ECO:0007669"/>
    <property type="project" value="UniProtKB-SubCell"/>
</dbReference>
<evidence type="ECO:0000256" key="2">
    <source>
        <dbReference type="SAM" id="Phobius"/>
    </source>
</evidence>
<comment type="subcellular location">
    <subcellularLocation>
        <location evidence="1">Secreted</location>
        <location evidence="1">Extracellular space</location>
    </subcellularLocation>
</comment>